<dbReference type="SFLD" id="SFLDG00358">
    <property type="entry name" value="Main_(cytGST)"/>
    <property type="match status" value="1"/>
</dbReference>
<dbReference type="SFLD" id="SFLDG01151">
    <property type="entry name" value="Main.2:_Nu-like"/>
    <property type="match status" value="1"/>
</dbReference>
<dbReference type="GO" id="GO:0016491">
    <property type="term" value="F:oxidoreductase activity"/>
    <property type="evidence" value="ECO:0007669"/>
    <property type="project" value="UniProtKB-KW"/>
</dbReference>
<dbReference type="InterPro" id="IPR036249">
    <property type="entry name" value="Thioredoxin-like_sf"/>
</dbReference>
<dbReference type="PANTHER" id="PTHR44051:SF19">
    <property type="entry name" value="DISULFIDE-BOND OXIDOREDUCTASE YFCG"/>
    <property type="match status" value="1"/>
</dbReference>
<sequence>MIQFYYHPTPNPRKVALLLEELGLPYEMVPVDTSKGEQHSIAYRAINPNGKVPALADGDAVVFDSAAILLHLAEKSGRFLGAPGAAGRAEMLSWLMLAATGLGPFTGQAVHFTHYAPEPKDYALHRYQFEAERHWALFDARLATRRYVLGDDHYSIVDMSLWGWCGGLAYLMGDAAWAKFPHVKRHFDELNARPAAIAAMALATKHAFKAELDADAKAQLFPHGRVA</sequence>
<dbReference type="InterPro" id="IPR040079">
    <property type="entry name" value="Glutathione_S-Trfase"/>
</dbReference>
<dbReference type="InterPro" id="IPR010987">
    <property type="entry name" value="Glutathione-S-Trfase_C-like"/>
</dbReference>
<feature type="domain" description="GST C-terminal" evidence="4">
    <location>
        <begin position="84"/>
        <end position="212"/>
    </location>
</feature>
<dbReference type="InterPro" id="IPR036282">
    <property type="entry name" value="Glutathione-S-Trfase_C_sf"/>
</dbReference>
<comment type="similarity">
    <text evidence="1">Belongs to the GST superfamily.</text>
</comment>
<evidence type="ECO:0000256" key="1">
    <source>
        <dbReference type="ARBA" id="ARBA00007409"/>
    </source>
</evidence>
<dbReference type="Gene3D" id="3.40.30.10">
    <property type="entry name" value="Glutaredoxin"/>
    <property type="match status" value="1"/>
</dbReference>
<protein>
    <submittedName>
        <fullName evidence="5">GST-like protein</fullName>
        <ecNumber evidence="5">1.8.4.-</ecNumber>
    </submittedName>
</protein>
<dbReference type="PROSITE" id="PS50405">
    <property type="entry name" value="GST_CTER"/>
    <property type="match status" value="1"/>
</dbReference>
<dbReference type="Gene3D" id="1.20.1050.10">
    <property type="match status" value="1"/>
</dbReference>
<evidence type="ECO:0000313" key="5">
    <source>
        <dbReference type="EMBL" id="MBB6563347.1"/>
    </source>
</evidence>
<name>A0A7X0PKQ8_9BURK</name>
<dbReference type="Pfam" id="PF13409">
    <property type="entry name" value="GST_N_2"/>
    <property type="match status" value="1"/>
</dbReference>
<dbReference type="PANTHER" id="PTHR44051">
    <property type="entry name" value="GLUTATHIONE S-TRANSFERASE-RELATED"/>
    <property type="match status" value="1"/>
</dbReference>
<accession>A0A7X0PKQ8</accession>
<keyword evidence="6" id="KW-1185">Reference proteome</keyword>
<gene>
    <name evidence="5" type="ORF">HNP48_006067</name>
</gene>
<dbReference type="PROSITE" id="PS50404">
    <property type="entry name" value="GST_NTER"/>
    <property type="match status" value="1"/>
</dbReference>
<evidence type="ECO:0000313" key="6">
    <source>
        <dbReference type="Proteomes" id="UP000575083"/>
    </source>
</evidence>
<dbReference type="CDD" id="cd03048">
    <property type="entry name" value="GST_N_Ure2p_like"/>
    <property type="match status" value="1"/>
</dbReference>
<evidence type="ECO:0000256" key="2">
    <source>
        <dbReference type="ARBA" id="ARBA00022679"/>
    </source>
</evidence>
<dbReference type="RefSeq" id="WP_184864280.1">
    <property type="nucleotide sequence ID" value="NZ_JACHLK010000018.1"/>
</dbReference>
<feature type="domain" description="GST N-terminal" evidence="3">
    <location>
        <begin position="1"/>
        <end position="80"/>
    </location>
</feature>
<dbReference type="GO" id="GO:0016740">
    <property type="term" value="F:transferase activity"/>
    <property type="evidence" value="ECO:0007669"/>
    <property type="project" value="UniProtKB-KW"/>
</dbReference>
<comment type="caution">
    <text evidence="5">The sequence shown here is derived from an EMBL/GenBank/DDBJ whole genome shotgun (WGS) entry which is preliminary data.</text>
</comment>
<dbReference type="SUPFAM" id="SSF47616">
    <property type="entry name" value="GST C-terminal domain-like"/>
    <property type="match status" value="1"/>
</dbReference>
<dbReference type="SUPFAM" id="SSF52833">
    <property type="entry name" value="Thioredoxin-like"/>
    <property type="match status" value="1"/>
</dbReference>
<evidence type="ECO:0000259" key="4">
    <source>
        <dbReference type="PROSITE" id="PS50405"/>
    </source>
</evidence>
<keyword evidence="2" id="KW-0808">Transferase</keyword>
<evidence type="ECO:0000259" key="3">
    <source>
        <dbReference type="PROSITE" id="PS50404"/>
    </source>
</evidence>
<dbReference type="Proteomes" id="UP000575083">
    <property type="component" value="Unassembled WGS sequence"/>
</dbReference>
<dbReference type="InterPro" id="IPR004045">
    <property type="entry name" value="Glutathione_S-Trfase_N"/>
</dbReference>
<dbReference type="SFLD" id="SFLDS00019">
    <property type="entry name" value="Glutathione_Transferase_(cytos"/>
    <property type="match status" value="1"/>
</dbReference>
<dbReference type="Pfam" id="PF13410">
    <property type="entry name" value="GST_C_2"/>
    <property type="match status" value="1"/>
</dbReference>
<keyword evidence="5" id="KW-0560">Oxidoreductase</keyword>
<dbReference type="FunFam" id="3.40.30.10:FF:000039">
    <property type="entry name" value="Glutathione S-transferase domain"/>
    <property type="match status" value="1"/>
</dbReference>
<organism evidence="5 6">
    <name type="scientific">Acidovorax soli</name>
    <dbReference type="NCBI Taxonomy" id="592050"/>
    <lineage>
        <taxon>Bacteria</taxon>
        <taxon>Pseudomonadati</taxon>
        <taxon>Pseudomonadota</taxon>
        <taxon>Betaproteobacteria</taxon>
        <taxon>Burkholderiales</taxon>
        <taxon>Comamonadaceae</taxon>
        <taxon>Acidovorax</taxon>
    </lineage>
</organism>
<dbReference type="AlphaFoldDB" id="A0A7X0PKQ8"/>
<reference evidence="5 6" key="1">
    <citation type="submission" date="2020-08" db="EMBL/GenBank/DDBJ databases">
        <title>Functional genomics of gut bacteria from endangered species of beetles.</title>
        <authorList>
            <person name="Carlos-Shanley C."/>
        </authorList>
    </citation>
    <scope>NUCLEOTIDE SEQUENCE [LARGE SCALE GENOMIC DNA]</scope>
    <source>
        <strain evidence="5 6">S00198</strain>
    </source>
</reference>
<dbReference type="EC" id="1.8.4.-" evidence="5"/>
<proteinExistence type="inferred from homology"/>
<dbReference type="EMBL" id="JACHLK010000018">
    <property type="protein sequence ID" value="MBB6563347.1"/>
    <property type="molecule type" value="Genomic_DNA"/>
</dbReference>